<name>A0A382QVC2_9ZZZZ</name>
<protein>
    <submittedName>
        <fullName evidence="1">Uncharacterized protein</fullName>
    </submittedName>
</protein>
<organism evidence="1">
    <name type="scientific">marine metagenome</name>
    <dbReference type="NCBI Taxonomy" id="408172"/>
    <lineage>
        <taxon>unclassified sequences</taxon>
        <taxon>metagenomes</taxon>
        <taxon>ecological metagenomes</taxon>
    </lineage>
</organism>
<reference evidence="1" key="1">
    <citation type="submission" date="2018-05" db="EMBL/GenBank/DDBJ databases">
        <authorList>
            <person name="Lanie J.A."/>
            <person name="Ng W.-L."/>
            <person name="Kazmierczak K.M."/>
            <person name="Andrzejewski T.M."/>
            <person name="Davidsen T.M."/>
            <person name="Wayne K.J."/>
            <person name="Tettelin H."/>
            <person name="Glass J.I."/>
            <person name="Rusch D."/>
            <person name="Podicherti R."/>
            <person name="Tsui H.-C.T."/>
            <person name="Winkler M.E."/>
        </authorList>
    </citation>
    <scope>NUCLEOTIDE SEQUENCE</scope>
</reference>
<dbReference type="EMBL" id="UINC01117188">
    <property type="protein sequence ID" value="SVC89444.1"/>
    <property type="molecule type" value="Genomic_DNA"/>
</dbReference>
<sequence length="62" mass="7211">MAGFYTIEKRDGRWWFITPDGAPFWSIGINHIDSAALRFAESDGVWEREFGNSHERWLVIAP</sequence>
<gene>
    <name evidence="1" type="ORF">METZ01_LOCUS342298</name>
</gene>
<evidence type="ECO:0000313" key="1">
    <source>
        <dbReference type="EMBL" id="SVC89444.1"/>
    </source>
</evidence>
<dbReference type="Gene3D" id="3.20.20.80">
    <property type="entry name" value="Glycosidases"/>
    <property type="match status" value="1"/>
</dbReference>
<dbReference type="AlphaFoldDB" id="A0A382QVC2"/>
<accession>A0A382QVC2</accession>
<proteinExistence type="predicted"/>